<feature type="compositionally biased region" description="Polar residues" evidence="1">
    <location>
        <begin position="89"/>
        <end position="107"/>
    </location>
</feature>
<reference evidence="2" key="1">
    <citation type="journal article" date="2020" name="Stud. Mycol.">
        <title>101 Dothideomycetes genomes: a test case for predicting lifestyles and emergence of pathogens.</title>
        <authorList>
            <person name="Haridas S."/>
            <person name="Albert R."/>
            <person name="Binder M."/>
            <person name="Bloem J."/>
            <person name="Labutti K."/>
            <person name="Salamov A."/>
            <person name="Andreopoulos B."/>
            <person name="Baker S."/>
            <person name="Barry K."/>
            <person name="Bills G."/>
            <person name="Bluhm B."/>
            <person name="Cannon C."/>
            <person name="Castanera R."/>
            <person name="Culley D."/>
            <person name="Daum C."/>
            <person name="Ezra D."/>
            <person name="Gonzalez J."/>
            <person name="Henrissat B."/>
            <person name="Kuo A."/>
            <person name="Liang C."/>
            <person name="Lipzen A."/>
            <person name="Lutzoni F."/>
            <person name="Magnuson J."/>
            <person name="Mondo S."/>
            <person name="Nolan M."/>
            <person name="Ohm R."/>
            <person name="Pangilinan J."/>
            <person name="Park H.-J."/>
            <person name="Ramirez L."/>
            <person name="Alfaro M."/>
            <person name="Sun H."/>
            <person name="Tritt A."/>
            <person name="Yoshinaga Y."/>
            <person name="Zwiers L.-H."/>
            <person name="Turgeon B."/>
            <person name="Goodwin S."/>
            <person name="Spatafora J."/>
            <person name="Crous P."/>
            <person name="Grigoriev I."/>
        </authorList>
    </citation>
    <scope>NUCLEOTIDE SEQUENCE</scope>
    <source>
        <strain evidence="2">CBS 260.36</strain>
    </source>
</reference>
<evidence type="ECO:0000313" key="3">
    <source>
        <dbReference type="Proteomes" id="UP000799439"/>
    </source>
</evidence>
<dbReference type="EMBL" id="ML996094">
    <property type="protein sequence ID" value="KAF2148082.1"/>
    <property type="molecule type" value="Genomic_DNA"/>
</dbReference>
<dbReference type="Proteomes" id="UP000799439">
    <property type="component" value="Unassembled WGS sequence"/>
</dbReference>
<evidence type="ECO:0000256" key="1">
    <source>
        <dbReference type="SAM" id="MobiDB-lite"/>
    </source>
</evidence>
<protein>
    <submittedName>
        <fullName evidence="2">Uncharacterized protein</fullName>
    </submittedName>
</protein>
<dbReference type="AlphaFoldDB" id="A0A9P4IUI0"/>
<comment type="caution">
    <text evidence="2">The sequence shown here is derived from an EMBL/GenBank/DDBJ whole genome shotgun (WGS) entry which is preliminary data.</text>
</comment>
<accession>A0A9P4IUI0</accession>
<organism evidence="2 3">
    <name type="scientific">Myriangium duriaei CBS 260.36</name>
    <dbReference type="NCBI Taxonomy" id="1168546"/>
    <lineage>
        <taxon>Eukaryota</taxon>
        <taxon>Fungi</taxon>
        <taxon>Dikarya</taxon>
        <taxon>Ascomycota</taxon>
        <taxon>Pezizomycotina</taxon>
        <taxon>Dothideomycetes</taxon>
        <taxon>Dothideomycetidae</taxon>
        <taxon>Myriangiales</taxon>
        <taxon>Myriangiaceae</taxon>
        <taxon>Myriangium</taxon>
    </lineage>
</organism>
<sequence length="615" mass="70405">MARTKQTRRGQPGSHIDSTCDFKQFSNFIDIVEVLASPHGSLLCRLLTPRTTRRCLHNAGQGKTKGTSAPATGLNTPSLPQIPLKQKVSKNATNANAKGDDSSQTEPQDLLKEDRRRLRELEVNISETENSLASPFRLTTRKVAEMGHAKATTVMQLNEKRMQIYKQAIVRNIQSICWNTTNNAINDLHIISTSSSWHMDLISGRKAIDSEVRYPYQDGISDVRASLCKIAQKEKVLRLQAHIDSTLLYGLQRLAITTQEPYEDNGDEFIILTQECCTTAVQRLARHKHGLIDIAVQHIFEPLTEHLFHDEAFVAAIRHLILERWSIEYGHNGRFFKSSATRNGIYKSTKGGGKKIHNLNQEIASMFIKDVDRIVRDIKPYLKLLEDKIRNNGLNATKELREQLERSHKMKHSSMTNFWNNYEKTQEDFIKNLHMRMECIIDRFHWQAMSHLTSEKGFNQGMQLLWNAACDDANIRNSGTRVDTRERLKYVYEQLLKDTASTPQAPQTPLRVYLDALKKTLEGSAKIHYGKIVKLLENLHLAIEGDLKLLFRRHDDIEEADKVVLETAKKRFATARPNIWAMQKEASNQIRLAMEESRLLRESHSPKESSVFSPH</sequence>
<name>A0A9P4IUI0_9PEZI</name>
<proteinExistence type="predicted"/>
<feature type="compositionally biased region" description="Polar residues" evidence="1">
    <location>
        <begin position="64"/>
        <end position="79"/>
    </location>
</feature>
<gene>
    <name evidence="2" type="ORF">K461DRAFT_68354</name>
</gene>
<evidence type="ECO:0000313" key="2">
    <source>
        <dbReference type="EMBL" id="KAF2148082.1"/>
    </source>
</evidence>
<keyword evidence="3" id="KW-1185">Reference proteome</keyword>
<feature type="region of interest" description="Disordered" evidence="1">
    <location>
        <begin position="57"/>
        <end position="110"/>
    </location>
</feature>